<dbReference type="GO" id="GO:0006310">
    <property type="term" value="P:DNA recombination"/>
    <property type="evidence" value="ECO:0007669"/>
    <property type="project" value="UniProtKB-KW"/>
</dbReference>
<dbReference type="RefSeq" id="WP_169663965.1">
    <property type="nucleotide sequence ID" value="NZ_CP076132.1"/>
</dbReference>
<evidence type="ECO:0000256" key="6">
    <source>
        <dbReference type="SAM" id="Phobius"/>
    </source>
</evidence>
<evidence type="ECO:0000313" key="7">
    <source>
        <dbReference type="EMBL" id="QWG03386.1"/>
    </source>
</evidence>
<organism evidence="7 8">
    <name type="scientific">Flammeovirga yaeyamensis</name>
    <dbReference type="NCBI Taxonomy" id="367791"/>
    <lineage>
        <taxon>Bacteria</taxon>
        <taxon>Pseudomonadati</taxon>
        <taxon>Bacteroidota</taxon>
        <taxon>Cytophagia</taxon>
        <taxon>Cytophagales</taxon>
        <taxon>Flammeovirgaceae</taxon>
        <taxon>Flammeovirga</taxon>
    </lineage>
</organism>
<reference evidence="7 8" key="1">
    <citation type="submission" date="2021-05" db="EMBL/GenBank/DDBJ databases">
        <title>Comparative genomic studies on the polysaccharide-degrading batcterial strains of the Flammeovirga genus.</title>
        <authorList>
            <person name="Zewei F."/>
            <person name="Zheng Z."/>
            <person name="Yu L."/>
            <person name="Ruyue G."/>
            <person name="Yanhong M."/>
            <person name="Yuanyuan C."/>
            <person name="Jingyan G."/>
            <person name="Wenjun H."/>
        </authorList>
    </citation>
    <scope>NUCLEOTIDE SEQUENCE [LARGE SCALE GENOMIC DNA]</scope>
    <source>
        <strain evidence="7 8">NBRC:100898</strain>
    </source>
</reference>
<dbReference type="InterPro" id="IPR003798">
    <property type="entry name" value="DNA_recombination_RmuC"/>
</dbReference>
<keyword evidence="4" id="KW-0233">DNA recombination</keyword>
<evidence type="ECO:0000256" key="5">
    <source>
        <dbReference type="SAM" id="Coils"/>
    </source>
</evidence>
<keyword evidence="3 5" id="KW-0175">Coiled coil</keyword>
<sequence length="514" mass="59598">MIELNYILISVIVLITSVVAVLITFFIQKNKYSKVIWEWEELKSNQSVRAIENQNLTTLNKELEKNINDLKKNIAVVQTKYEKESNTLSELKQSEHFYKNKHQVLSEENAKNQKALLLLNERLQEFHQANQQLMQTNDQLLQDNVELKTHNDHLHLKITEHQEEINTLNQKFKLEFENLANKIFEEKSNKFIDQNKDNMNVILNPFKEQIDAFKKKVEDSYGKESNERQALKTEIELLRKMNLQISEEAKNLTKALKGDAKKQGDWGEVILDSVLRKSGLREGFEYFTQLSFDNEDGQKQRPDVVIHYPGNKQVVVDSKVSLNAYDRFVNTDDLQQQQVEVGLHIKAIKSHIDELNERDYQSLPDIKSLDYVLMFIPIEPAFLIALQQDDSLWDYAYNKKVVIVGPTTLMSTLKVIEELWRNEHQQKNIDEVIKLASGIYNKARLFVGTLVSLQKKISSTNEEVDKAMNQLTNGKGNLIKLLNDMKEKGNIKLPNSLPQNLVEESLESDNNSLE</sequence>
<proteinExistence type="inferred from homology"/>
<protein>
    <submittedName>
        <fullName evidence="7">DNA recombination protein RmuC</fullName>
    </submittedName>
</protein>
<name>A0AAX1NAC7_9BACT</name>
<feature type="coiled-coil region" evidence="5">
    <location>
        <begin position="53"/>
        <end position="87"/>
    </location>
</feature>
<feature type="coiled-coil region" evidence="5">
    <location>
        <begin position="123"/>
        <end position="171"/>
    </location>
</feature>
<feature type="coiled-coil region" evidence="5">
    <location>
        <begin position="228"/>
        <end position="255"/>
    </location>
</feature>
<feature type="transmembrane region" description="Helical" evidence="6">
    <location>
        <begin position="6"/>
        <end position="27"/>
    </location>
</feature>
<evidence type="ECO:0000313" key="8">
    <source>
        <dbReference type="Proteomes" id="UP000678679"/>
    </source>
</evidence>
<dbReference type="Pfam" id="PF02646">
    <property type="entry name" value="RmuC"/>
    <property type="match status" value="1"/>
</dbReference>
<evidence type="ECO:0000256" key="2">
    <source>
        <dbReference type="ARBA" id="ARBA00009840"/>
    </source>
</evidence>
<keyword evidence="6" id="KW-0472">Membrane</keyword>
<dbReference type="PANTHER" id="PTHR30563">
    <property type="entry name" value="DNA RECOMBINATION PROTEIN RMUC"/>
    <property type="match status" value="1"/>
</dbReference>
<comment type="similarity">
    <text evidence="2">Belongs to the RmuC family.</text>
</comment>
<comment type="function">
    <text evidence="1">Involved in DNA recombination.</text>
</comment>
<accession>A0AAX1NAC7</accession>
<evidence type="ECO:0000256" key="1">
    <source>
        <dbReference type="ARBA" id="ARBA00003416"/>
    </source>
</evidence>
<evidence type="ECO:0000256" key="3">
    <source>
        <dbReference type="ARBA" id="ARBA00023054"/>
    </source>
</evidence>
<dbReference type="AlphaFoldDB" id="A0AAX1NAC7"/>
<keyword evidence="6" id="KW-0812">Transmembrane</keyword>
<gene>
    <name evidence="7" type="primary">rmuC</name>
    <name evidence="7" type="ORF">KMW28_07320</name>
</gene>
<keyword evidence="8" id="KW-1185">Reference proteome</keyword>
<dbReference type="EMBL" id="CP076132">
    <property type="protein sequence ID" value="QWG03386.1"/>
    <property type="molecule type" value="Genomic_DNA"/>
</dbReference>
<dbReference type="KEGG" id="fya:KMW28_07320"/>
<dbReference type="PANTHER" id="PTHR30563:SF0">
    <property type="entry name" value="DNA RECOMBINATION PROTEIN RMUC"/>
    <property type="match status" value="1"/>
</dbReference>
<evidence type="ECO:0000256" key="4">
    <source>
        <dbReference type="ARBA" id="ARBA00023172"/>
    </source>
</evidence>
<keyword evidence="6" id="KW-1133">Transmembrane helix</keyword>
<dbReference type="Proteomes" id="UP000678679">
    <property type="component" value="Chromosome 1"/>
</dbReference>